<comment type="caution">
    <text evidence="1">The sequence shown here is derived from an EMBL/GenBank/DDBJ whole genome shotgun (WGS) entry which is preliminary data.</text>
</comment>
<evidence type="ECO:0000313" key="1">
    <source>
        <dbReference type="EMBL" id="EFV44394.1"/>
    </source>
</evidence>
<dbReference type="OrthoDB" id="5679266at2"/>
<reference evidence="1 2" key="1">
    <citation type="submission" date="2010-10" db="EMBL/GenBank/DDBJ databases">
        <authorList>
            <consortium name="The Broad Institute Genome Sequencing Platform"/>
            <person name="Ward D."/>
            <person name="Earl A."/>
            <person name="Feldgarden M."/>
            <person name="Young S.K."/>
            <person name="Gargeya S."/>
            <person name="Zeng Q."/>
            <person name="Alvarado L."/>
            <person name="Berlin A."/>
            <person name="Bochicchio J."/>
            <person name="Chapman S.B."/>
            <person name="Chen Z."/>
            <person name="Freedman E."/>
            <person name="Gellesch M."/>
            <person name="Goldberg J."/>
            <person name="Griggs A."/>
            <person name="Gujja S."/>
            <person name="Heilman E."/>
            <person name="Heiman D."/>
            <person name="Howarth C."/>
            <person name="Mehta T."/>
            <person name="Neiman D."/>
            <person name="Pearson M."/>
            <person name="Roberts A."/>
            <person name="Saif S."/>
            <person name="Shea T."/>
            <person name="Shenoy N."/>
            <person name="Sisk P."/>
            <person name="Stolte C."/>
            <person name="Sykes S."/>
            <person name="White J."/>
            <person name="Yandava C."/>
            <person name="Allen-Vercoe E."/>
            <person name="Sibley C."/>
            <person name="Ambrose C.E."/>
            <person name="Strauss J."/>
            <person name="Daigneault M."/>
            <person name="Haas B."/>
            <person name="Nusbaum C."/>
            <person name="Birren B."/>
        </authorList>
    </citation>
    <scope>NUCLEOTIDE SEQUENCE [LARGE SCALE GENOMIC DNA]</scope>
    <source>
        <strain evidence="1 2">3_1_6</strain>
    </source>
</reference>
<dbReference type="GeneID" id="78087419"/>
<dbReference type="RefSeq" id="WP_005027250.1">
    <property type="nucleotide sequence ID" value="NZ_KE150240.1"/>
</dbReference>
<name>E5Y6C2_BILW3</name>
<sequence length="187" mass="20240">MIDYTNIIHRTSDDSYVITKNGFPYHVYPYAAEFAQEWDEVLAYAEAHPECVTEEQPYVPPVPTLEEVKAAKLSEINAAADRAIATLTATYPDREISTFDKQESEARAYAADATASTPLLSALAEARGISLPDLVERVLAKADAFAVASGSIIGQRQALEDRLDACTTLEEVRGITVNISMPGGGEA</sequence>
<protein>
    <submittedName>
        <fullName evidence="1">Uncharacterized protein</fullName>
    </submittedName>
</protein>
<keyword evidence="2" id="KW-1185">Reference proteome</keyword>
<dbReference type="eggNOG" id="ENOG50331TI">
    <property type="taxonomic scope" value="Bacteria"/>
</dbReference>
<accession>E5Y6C2</accession>
<dbReference type="HOGENOM" id="CLU_1406348_0_0_7"/>
<evidence type="ECO:0000313" key="2">
    <source>
        <dbReference type="Proteomes" id="UP000006034"/>
    </source>
</evidence>
<reference evidence="1 2" key="2">
    <citation type="submission" date="2013-04" db="EMBL/GenBank/DDBJ databases">
        <title>The Genome Sequence of Bilophila wadsworthia 3_1_6.</title>
        <authorList>
            <consortium name="The Broad Institute Genomics Platform"/>
            <person name="Earl A."/>
            <person name="Ward D."/>
            <person name="Feldgarden M."/>
            <person name="Gevers D."/>
            <person name="Sibley C."/>
            <person name="Strauss J."/>
            <person name="Allen-Vercoe E."/>
            <person name="Walker B."/>
            <person name="Young S."/>
            <person name="Zeng Q."/>
            <person name="Gargeya S."/>
            <person name="Fitzgerald M."/>
            <person name="Haas B."/>
            <person name="Abouelleil A."/>
            <person name="Allen A.W."/>
            <person name="Alvarado L."/>
            <person name="Arachchi H.M."/>
            <person name="Berlin A.M."/>
            <person name="Chapman S.B."/>
            <person name="Gainer-Dewar J."/>
            <person name="Goldberg J."/>
            <person name="Griggs A."/>
            <person name="Gujja S."/>
            <person name="Hansen M."/>
            <person name="Howarth C."/>
            <person name="Imamovic A."/>
            <person name="Ireland A."/>
            <person name="Larimer J."/>
            <person name="McCowan C."/>
            <person name="Murphy C."/>
            <person name="Pearson M."/>
            <person name="Poon T.W."/>
            <person name="Priest M."/>
            <person name="Roberts A."/>
            <person name="Saif S."/>
            <person name="Shea T."/>
            <person name="Sisk P."/>
            <person name="Sykes S."/>
            <person name="Wortman J."/>
            <person name="Nusbaum C."/>
            <person name="Birren B."/>
        </authorList>
    </citation>
    <scope>NUCLEOTIDE SEQUENCE [LARGE SCALE GENOMIC DNA]</scope>
    <source>
        <strain evidence="1 2">3_1_6</strain>
    </source>
</reference>
<dbReference type="STRING" id="563192.HMPREF0179_01735"/>
<gene>
    <name evidence="1" type="ORF">HMPREF0179_01735</name>
</gene>
<organism evidence="1 2">
    <name type="scientific">Bilophila wadsworthia (strain 3_1_6)</name>
    <dbReference type="NCBI Taxonomy" id="563192"/>
    <lineage>
        <taxon>Bacteria</taxon>
        <taxon>Pseudomonadati</taxon>
        <taxon>Thermodesulfobacteriota</taxon>
        <taxon>Desulfovibrionia</taxon>
        <taxon>Desulfovibrionales</taxon>
        <taxon>Desulfovibrionaceae</taxon>
        <taxon>Bilophila</taxon>
    </lineage>
</organism>
<dbReference type="AlphaFoldDB" id="E5Y6C2"/>
<dbReference type="EMBL" id="ADCP02000003">
    <property type="protein sequence ID" value="EFV44394.1"/>
    <property type="molecule type" value="Genomic_DNA"/>
</dbReference>
<proteinExistence type="predicted"/>
<dbReference type="Proteomes" id="UP000006034">
    <property type="component" value="Unassembled WGS sequence"/>
</dbReference>